<evidence type="ECO:0000313" key="2">
    <source>
        <dbReference type="Proteomes" id="UP000034164"/>
    </source>
</evidence>
<protein>
    <submittedName>
        <fullName evidence="1">Uncharacterized protein</fullName>
    </submittedName>
</protein>
<gene>
    <name evidence="1" type="ORF">EMCG_01471</name>
</gene>
<dbReference type="Proteomes" id="UP000034164">
    <property type="component" value="Unassembled WGS sequence"/>
</dbReference>
<comment type="caution">
    <text evidence="1">The sequence shown here is derived from an EMBL/GenBank/DDBJ whole genome shotgun (WGS) entry which is preliminary data.</text>
</comment>
<organism evidence="1 2">
    <name type="scientific">[Emmonsia] crescens</name>
    <dbReference type="NCBI Taxonomy" id="73230"/>
    <lineage>
        <taxon>Eukaryota</taxon>
        <taxon>Fungi</taxon>
        <taxon>Dikarya</taxon>
        <taxon>Ascomycota</taxon>
        <taxon>Pezizomycotina</taxon>
        <taxon>Eurotiomycetes</taxon>
        <taxon>Eurotiomycetidae</taxon>
        <taxon>Onygenales</taxon>
        <taxon>Ajellomycetaceae</taxon>
        <taxon>Emergomyces</taxon>
    </lineage>
</organism>
<dbReference type="EMBL" id="LCZI01000843">
    <property type="protein sequence ID" value="KKZ64218.1"/>
    <property type="molecule type" value="Genomic_DNA"/>
</dbReference>
<accession>A0A0G2I1G3</accession>
<dbReference type="AlphaFoldDB" id="A0A0G2I1G3"/>
<dbReference type="OrthoDB" id="2951834at2759"/>
<reference evidence="2" key="1">
    <citation type="journal article" date="2015" name="PLoS Genet.">
        <title>The dynamic genome and transcriptome of the human fungal pathogen Blastomyces and close relative Emmonsia.</title>
        <authorList>
            <person name="Munoz J.F."/>
            <person name="Gauthier G.M."/>
            <person name="Desjardins C.A."/>
            <person name="Gallo J.E."/>
            <person name="Holder J."/>
            <person name="Sullivan T.D."/>
            <person name="Marty A.J."/>
            <person name="Carmen J.C."/>
            <person name="Chen Z."/>
            <person name="Ding L."/>
            <person name="Gujja S."/>
            <person name="Magrini V."/>
            <person name="Misas E."/>
            <person name="Mitreva M."/>
            <person name="Priest M."/>
            <person name="Saif S."/>
            <person name="Whiston E.A."/>
            <person name="Young S."/>
            <person name="Zeng Q."/>
            <person name="Goldman W.E."/>
            <person name="Mardis E.R."/>
            <person name="Taylor J.W."/>
            <person name="McEwen J.G."/>
            <person name="Clay O.K."/>
            <person name="Klein B.S."/>
            <person name="Cuomo C.A."/>
        </authorList>
    </citation>
    <scope>NUCLEOTIDE SEQUENCE [LARGE SCALE GENOMIC DNA]</scope>
    <source>
        <strain evidence="2">UAMH 3008</strain>
    </source>
</reference>
<name>A0A0G2I1G3_9EURO</name>
<dbReference type="VEuPathDB" id="FungiDB:EMCG_01471"/>
<proteinExistence type="predicted"/>
<evidence type="ECO:0000313" key="1">
    <source>
        <dbReference type="EMBL" id="KKZ64218.1"/>
    </source>
</evidence>
<sequence length="387" mass="44570">MNYLSASNNNLHSNEASVPHIKQVKEYSQPLKGFLTLPLEMRFEIYSYLLVVDKSMDASGNLNKPLDKVLDLQILHLNTQIREEALYILLHKNLWIHFKIGPITLLKEDSYHIYSLSYAQPNILAKGFLNERLRQRFVAVVKVTQSSEFVEEQREDSEERVEVDRDILFVYNKGRYNHLCHLIRRFGACAVNCLNISIHFPEQNLRQALSLSMQLELVDLLSQTKNVDSLIVHGAEMLHDSFKRAKEKHVSYLQNTSSLRQFNDELEEIISRSAIALNQGLYNEAKCHLSYVNDIQAIHLKSLYQSDSNEVARQGDLERDMLVIQVLTVVLYKEKCQPNCAINFLSKLDLMCGTLWAGESNCVGLLSYAREFLSRRTECEALRALMS</sequence>